<feature type="compositionally biased region" description="Low complexity" evidence="8">
    <location>
        <begin position="582"/>
        <end position="608"/>
    </location>
</feature>
<dbReference type="PANTHER" id="PTHR31488">
    <property type="entry name" value="DPY-19-LIKE 1, LIKE (H. SAPIENS)"/>
    <property type="match status" value="1"/>
</dbReference>
<keyword evidence="4" id="KW-0808">Transferase</keyword>
<dbReference type="PANTHER" id="PTHR31488:SF1">
    <property type="entry name" value="C-MANNOSYLTRANSFERASE DPY19L1"/>
    <property type="match status" value="1"/>
</dbReference>
<dbReference type="Pfam" id="PF10034">
    <property type="entry name" value="Dpy19"/>
    <property type="match status" value="2"/>
</dbReference>
<comment type="similarity">
    <text evidence="2">Belongs to the dpy-19 family.</text>
</comment>
<feature type="transmembrane region" description="Helical" evidence="9">
    <location>
        <begin position="282"/>
        <end position="302"/>
    </location>
</feature>
<evidence type="ECO:0000256" key="1">
    <source>
        <dbReference type="ARBA" id="ARBA00004141"/>
    </source>
</evidence>
<feature type="transmembrane region" description="Helical" evidence="9">
    <location>
        <begin position="351"/>
        <end position="369"/>
    </location>
</feature>
<keyword evidence="11" id="KW-1185">Reference proteome</keyword>
<dbReference type="InterPro" id="IPR018732">
    <property type="entry name" value="Dpy-19/Dpy-19-like"/>
</dbReference>
<protein>
    <submittedName>
        <fullName evidence="10">Uncharacterized protein</fullName>
    </submittedName>
</protein>
<evidence type="ECO:0000313" key="10">
    <source>
        <dbReference type="EMBL" id="VUZ49820.1"/>
    </source>
</evidence>
<feature type="transmembrane region" description="Helical" evidence="9">
    <location>
        <begin position="375"/>
        <end position="396"/>
    </location>
</feature>
<dbReference type="GO" id="GO:0005637">
    <property type="term" value="C:nuclear inner membrane"/>
    <property type="evidence" value="ECO:0007669"/>
    <property type="project" value="TreeGrafter"/>
</dbReference>
<organism evidence="10 11">
    <name type="scientific">Hymenolepis diminuta</name>
    <name type="common">Rat tapeworm</name>
    <dbReference type="NCBI Taxonomy" id="6216"/>
    <lineage>
        <taxon>Eukaryota</taxon>
        <taxon>Metazoa</taxon>
        <taxon>Spiralia</taxon>
        <taxon>Lophotrochozoa</taxon>
        <taxon>Platyhelminthes</taxon>
        <taxon>Cestoda</taxon>
        <taxon>Eucestoda</taxon>
        <taxon>Cyclophyllidea</taxon>
        <taxon>Hymenolepididae</taxon>
        <taxon>Hymenolepis</taxon>
    </lineage>
</organism>
<keyword evidence="6 9" id="KW-1133">Transmembrane helix</keyword>
<feature type="transmembrane region" description="Helical" evidence="9">
    <location>
        <begin position="645"/>
        <end position="669"/>
    </location>
</feature>
<keyword evidence="7 9" id="KW-0472">Membrane</keyword>
<evidence type="ECO:0000256" key="6">
    <source>
        <dbReference type="ARBA" id="ARBA00022989"/>
    </source>
</evidence>
<feature type="transmembrane region" description="Helical" evidence="9">
    <location>
        <begin position="449"/>
        <end position="468"/>
    </location>
</feature>
<dbReference type="AlphaFoldDB" id="A0A564YRM9"/>
<evidence type="ECO:0000256" key="9">
    <source>
        <dbReference type="SAM" id="Phobius"/>
    </source>
</evidence>
<sequence length="934" mass="104683">MVARRRQAIRPTSTTSSLHIPPSSSSSTDSLASENIVMPQRPQRAPPRFRRPSRIPVNTFVVFLSIVGGLFHCAHVAHLHENHLSFSYLSNAERELTFRTEMSFYYSFYKQIIMADTFWDGLRSLLNDTVTEYPIEIEKISDWDYEKWGILPKLLGDSKPDKSILVLERFNVYPELILAGVYRILNSLELLHSDCFQISIDGKPEVHAYAIPPNQINSNLSSPPSLQPIGTQSGDLLISCEGSREPPVFYVNSVFSLAGLTVFGLVISGWQVANSGLGEGSGASSLAIAIWGALLPAISFFFNHGEATRVQWTPPLRESFAYPFFILQQSLLIWLLRDISPIRRQHPRRSFHFICYILLLLAFQLPWQFAQFALFSQLLSLMATYILVAMVMVLSLTPHKSATSSTDVVIVIVLTSLARRLVEILGCQVVALTLSWVLQFGNRLLLTSTYLPCLVGCFLGLLIHWVVLKRRRWTNSRTYRCAHLIFLLIMCLLFTIAIRLFLQYGLALDFSDGAHIIDLMKVKLLLSPPTFHTLLYTCAAAFDYLPISTWIKLCQTILLPGGILAVLLTLRQALLPFRSDFSTSNKSKSSQNSKSKTSTPKKSVVTTTGKDDSDVTGAEAGASVVSSKSRGLHEQILLARTTPILIADVVSIFVIIQLFAFGLLALLVMRLKLFFTPQLCLSLAVLAQPRLFFGSQKILPHIPSNYPKRKRLSGPHHSNYTAWTPSWKKLILLNAAFVGAIALAAHNGISNLREEWDKKGQFSDFTFETLIQWASQFPPNQPPDRPWVFAGAMPTMATLRSTLLVPANLGKTTPKFAVTNHPHYENAAIRWRTELVYSIFSRKPPEAVWRIYRDILKADFVVIEREGCLSSGAQPGCSMMELWDRLDPSLSHIQGSLCALAFSKKPLPLSISRFFTPVFLSVDQNVAVWRILPS</sequence>
<keyword evidence="3" id="KW-0328">Glycosyltransferase</keyword>
<accession>A0A564YRM9</accession>
<evidence type="ECO:0000256" key="3">
    <source>
        <dbReference type="ARBA" id="ARBA00022676"/>
    </source>
</evidence>
<evidence type="ECO:0000256" key="8">
    <source>
        <dbReference type="SAM" id="MobiDB-lite"/>
    </source>
</evidence>
<evidence type="ECO:0000256" key="2">
    <source>
        <dbReference type="ARBA" id="ARBA00008744"/>
    </source>
</evidence>
<evidence type="ECO:0000256" key="7">
    <source>
        <dbReference type="ARBA" id="ARBA00023136"/>
    </source>
</evidence>
<feature type="transmembrane region" description="Helical" evidence="9">
    <location>
        <begin position="408"/>
        <end position="437"/>
    </location>
</feature>
<gene>
    <name evidence="10" type="ORF">WMSIL1_LOCUS8509</name>
</gene>
<feature type="compositionally biased region" description="Low complexity" evidence="8">
    <location>
        <begin position="11"/>
        <end position="43"/>
    </location>
</feature>
<evidence type="ECO:0000256" key="4">
    <source>
        <dbReference type="ARBA" id="ARBA00022679"/>
    </source>
</evidence>
<comment type="subcellular location">
    <subcellularLocation>
        <location evidence="1">Membrane</location>
        <topology evidence="1">Multi-pass membrane protein</topology>
    </subcellularLocation>
</comment>
<reference evidence="10 11" key="1">
    <citation type="submission" date="2019-07" db="EMBL/GenBank/DDBJ databases">
        <authorList>
            <person name="Jastrzebski P J."/>
            <person name="Paukszto L."/>
            <person name="Jastrzebski P J."/>
        </authorList>
    </citation>
    <scope>NUCLEOTIDE SEQUENCE [LARGE SCALE GENOMIC DNA]</scope>
    <source>
        <strain evidence="10 11">WMS-il1</strain>
    </source>
</reference>
<feature type="region of interest" description="Disordered" evidence="8">
    <location>
        <begin position="1"/>
        <end position="50"/>
    </location>
</feature>
<dbReference type="Proteomes" id="UP000321570">
    <property type="component" value="Unassembled WGS sequence"/>
</dbReference>
<evidence type="ECO:0000313" key="11">
    <source>
        <dbReference type="Proteomes" id="UP000321570"/>
    </source>
</evidence>
<dbReference type="GO" id="GO:0000030">
    <property type="term" value="F:mannosyltransferase activity"/>
    <property type="evidence" value="ECO:0007669"/>
    <property type="project" value="TreeGrafter"/>
</dbReference>
<keyword evidence="5 9" id="KW-0812">Transmembrane</keyword>
<feature type="transmembrane region" description="Helical" evidence="9">
    <location>
        <begin position="480"/>
        <end position="502"/>
    </location>
</feature>
<dbReference type="EMBL" id="CABIJS010000333">
    <property type="protein sequence ID" value="VUZ49820.1"/>
    <property type="molecule type" value="Genomic_DNA"/>
</dbReference>
<feature type="region of interest" description="Disordered" evidence="8">
    <location>
        <begin position="581"/>
        <end position="617"/>
    </location>
</feature>
<proteinExistence type="inferred from homology"/>
<evidence type="ECO:0000256" key="5">
    <source>
        <dbReference type="ARBA" id="ARBA00022692"/>
    </source>
</evidence>
<feature type="transmembrane region" description="Helical" evidence="9">
    <location>
        <begin position="249"/>
        <end position="270"/>
    </location>
</feature>
<feature type="transmembrane region" description="Helical" evidence="9">
    <location>
        <begin position="550"/>
        <end position="570"/>
    </location>
</feature>
<name>A0A564YRM9_HYMDI</name>